<feature type="compositionally biased region" description="Polar residues" evidence="1">
    <location>
        <begin position="254"/>
        <end position="271"/>
    </location>
</feature>
<dbReference type="OMA" id="VFWLWLQ"/>
<dbReference type="Proteomes" id="UP000195521">
    <property type="component" value="Unassembled WGS sequence"/>
</dbReference>
<evidence type="ECO:0000256" key="1">
    <source>
        <dbReference type="SAM" id="MobiDB-lite"/>
    </source>
</evidence>
<sequence length="1043" mass="121914">MNISIKESLEHICDVFRFFGIDYITADLLRRGKFTNKGKKKKQVIIKYNFLINDLCLLYCFEFKRKFKPTYTEYVKKELLRVEEEIYAKGKNKTIICSGSCSGSGSGRKEYLNHSGRHTNDLHRRAELGHSQGLKEENTYPHDEGDMCAEDNDDEKDDDDEEEDDDEEDHLVEELEMDNISYSDDFIIISPMVVLILEYFEYPRLYYLLKCNFQMCKELLLCIGFLIDSTKMLEHYDKRQAFYESFFRNLSCASSSSAGDRTSANGKQNNYLEKKKSVPEKPEEGMNADRIYHVINEAMLLLSNRPYDLELFQYKYMYHFLNELKTGTRTSGYENLKQCESIGGSMKNFCEYKENGYLKKKHNTCPAKNASQNLNDNKCQPMMMNDNFANTIGTSIPQKHDIIEVEEELSLPDYVSYDYAIYQENFIDRYSRNWDGAGDESAWIDPECDSTHRNESDELRLVEENINKMMYIKKLTRNVNKHCNQLIQLQRKTSQCINQLQHLDRNRLFLFNKFNSLVSAYTEPHNVVVNMSDSGTLSNSYNGKKCVEKLQKKMTHKQKKVNLMNNVLFTVHVDLERDKEYVENKLCRNEQIILKENKKNKNIAPAGKSTVSNYGDNSQNISGNSKFSQYGFHLLNDSKNTNAEFFEEINYDNVLADKVTINEFLLLNDTPLYDKICHIYKSGVHFFHFEQLRAVFWLWLQSIFPDTIDDLNNKNPHDNSDKTIRKEDVVVPVDLFDINNNKFFYDNIVPPADMENLYIHILSDLNNFERNVKLLKEYLFEKGCTIGYNKVGKGGKANDQTNRLNGITKYVNDLHAEFVAYYNYKKKAKDLCDEMFVEFLETKKKNMTINSSVEKEDYTNLANIINRHLIGIDNILKYNPILDFTKMVDGIKNQSFIRTEVNVIQLDCQDWYNMYIYHRKKRKKARGITTEGENNSRGISTTTVVTSSNGTSGKHFPSNHIINFMTNSNYKINEKPKTYASTIFNYSDQFISNNDIYTFSENIIKSGEDFDIFVKGKRDKCVHNFHHLLRKVERYMNCVAYNL</sequence>
<name>A0A1Y1JB54_PLAGO</name>
<dbReference type="EMBL" id="BDQF01000001">
    <property type="protein sequence ID" value="GAW78918.1"/>
    <property type="molecule type" value="Genomic_DNA"/>
</dbReference>
<dbReference type="GeneID" id="39745616"/>
<dbReference type="OrthoDB" id="378019at2759"/>
<reference evidence="3" key="1">
    <citation type="submission" date="2017-04" db="EMBL/GenBank/DDBJ databases">
        <title>Plasmodium gonderi genome.</title>
        <authorList>
            <person name="Arisue N."/>
            <person name="Honma H."/>
            <person name="Kawai S."/>
            <person name="Tougan T."/>
            <person name="Tanabe K."/>
            <person name="Horii T."/>
        </authorList>
    </citation>
    <scope>NUCLEOTIDE SEQUENCE [LARGE SCALE GENOMIC DNA]</scope>
    <source>
        <strain evidence="3">ATCC 30045</strain>
    </source>
</reference>
<feature type="compositionally biased region" description="Acidic residues" evidence="1">
    <location>
        <begin position="146"/>
        <end position="168"/>
    </location>
</feature>
<feature type="region of interest" description="Disordered" evidence="1">
    <location>
        <begin position="254"/>
        <end position="283"/>
    </location>
</feature>
<feature type="compositionally biased region" description="Basic and acidic residues" evidence="1">
    <location>
        <begin position="133"/>
        <end position="145"/>
    </location>
</feature>
<proteinExistence type="predicted"/>
<feature type="region of interest" description="Disordered" evidence="1">
    <location>
        <begin position="928"/>
        <end position="951"/>
    </location>
</feature>
<feature type="region of interest" description="Disordered" evidence="1">
    <location>
        <begin position="133"/>
        <end position="168"/>
    </location>
</feature>
<comment type="caution">
    <text evidence="2">The sequence shown here is derived from an EMBL/GenBank/DDBJ whole genome shotgun (WGS) entry which is preliminary data.</text>
</comment>
<protein>
    <submittedName>
        <fullName evidence="2">Uncharacterized protein</fullName>
    </submittedName>
</protein>
<evidence type="ECO:0000313" key="2">
    <source>
        <dbReference type="EMBL" id="GAW78918.1"/>
    </source>
</evidence>
<evidence type="ECO:0000313" key="3">
    <source>
        <dbReference type="Proteomes" id="UP000195521"/>
    </source>
</evidence>
<accession>A0A1Y1JB54</accession>
<feature type="compositionally biased region" description="Low complexity" evidence="1">
    <location>
        <begin position="940"/>
        <end position="951"/>
    </location>
</feature>
<organism evidence="2 3">
    <name type="scientific">Plasmodium gonderi</name>
    <dbReference type="NCBI Taxonomy" id="77519"/>
    <lineage>
        <taxon>Eukaryota</taxon>
        <taxon>Sar</taxon>
        <taxon>Alveolata</taxon>
        <taxon>Apicomplexa</taxon>
        <taxon>Aconoidasida</taxon>
        <taxon>Haemosporida</taxon>
        <taxon>Plasmodiidae</taxon>
        <taxon>Plasmodium</taxon>
        <taxon>Plasmodium (Plasmodium)</taxon>
    </lineage>
</organism>
<keyword evidence="3" id="KW-1185">Reference proteome</keyword>
<feature type="compositionally biased region" description="Basic and acidic residues" evidence="1">
    <location>
        <begin position="272"/>
        <end position="283"/>
    </location>
</feature>
<dbReference type="RefSeq" id="XP_028541507.1">
    <property type="nucleotide sequence ID" value="XM_028685706.1"/>
</dbReference>
<dbReference type="AlphaFoldDB" id="A0A1Y1JB54"/>
<gene>
    <name evidence="2" type="ORF">PGO_010660</name>
</gene>